<feature type="region of interest" description="Disordered" evidence="1">
    <location>
        <begin position="103"/>
        <end position="138"/>
    </location>
</feature>
<feature type="region of interest" description="Disordered" evidence="1">
    <location>
        <begin position="555"/>
        <end position="582"/>
    </location>
</feature>
<sequence length="582" mass="65459">MMINILKLLKKLSIGYPNVRIVSKNSHRIWCIVKVQSVVRRWLAIRLLKKLKLEKQQREQQVLEIKQLELTPTISAVIGAHKLQQQQLPDQIDLNPVGDEFNPNLIVGETSSDEESDQNDKSTTSITSSTNNTEELKPIEDELLKRSFEKLEMHNNVNLTREQHSLSIDLMSEESTPHPSRSSSMSSCISSSSASSSPAAIESISNSAGTKQSAAVSITPSISSPSLLENTTSTTSSNNDNNENNKPTITITKPATPTTTTNTSSSSPPTSRRTKTIDEMVHVEKGYVSDMNTIIDVFYQPLKDSNLLTDENLYILFSNIHELRDVHTKLLSQFENSLKNWKDESTIGDIFLPFMGDFQKLYEVYINNYEKAFAYTKYLKTNSNCATVYKKILSGECNDRCRNLDFGSFIVMPVQRLPRYIIFLKEIEKFTAPDHPDTNMAALALCQLHDLTLYLNESKRTSSDADKIAEIKSIISGADDLIGGSKYIMEGQLSLLKGMVASTKKDLFVYLFKEYFQNSFQVVTSKKVYTFVAPSTELKDKWMSALIDCQQCITPPPTPSPRSSRRSVQVASQNPLSPQWKK</sequence>
<dbReference type="EMBL" id="ADBJ01000010">
    <property type="protein sequence ID" value="EFA83524.1"/>
    <property type="molecule type" value="Genomic_DNA"/>
</dbReference>
<dbReference type="RefSeq" id="XP_020435641.1">
    <property type="nucleotide sequence ID" value="XM_020573569.1"/>
</dbReference>
<name>D3B2H6_HETP5</name>
<comment type="caution">
    <text evidence="3">The sequence shown here is derived from an EMBL/GenBank/DDBJ whole genome shotgun (WGS) entry which is preliminary data.</text>
</comment>
<dbReference type="AlphaFoldDB" id="D3B2H6"/>
<reference evidence="3 4" key="1">
    <citation type="journal article" date="2011" name="Genome Res.">
        <title>Phylogeny-wide analysis of social amoeba genomes highlights ancient origins for complex intercellular communication.</title>
        <authorList>
            <person name="Heidel A.J."/>
            <person name="Lawal H.M."/>
            <person name="Felder M."/>
            <person name="Schilde C."/>
            <person name="Helps N.R."/>
            <person name="Tunggal B."/>
            <person name="Rivero F."/>
            <person name="John U."/>
            <person name="Schleicher M."/>
            <person name="Eichinger L."/>
            <person name="Platzer M."/>
            <person name="Noegel A.A."/>
            <person name="Schaap P."/>
            <person name="Gloeckner G."/>
        </authorList>
    </citation>
    <scope>NUCLEOTIDE SEQUENCE [LARGE SCALE GENOMIC DNA]</scope>
    <source>
        <strain evidence="4">ATCC 26659 / Pp 5 / PN500</strain>
    </source>
</reference>
<feature type="compositionally biased region" description="Low complexity" evidence="1">
    <location>
        <begin position="173"/>
        <end position="195"/>
    </location>
</feature>
<accession>D3B2H6</accession>
<dbReference type="PANTHER" id="PTHR12673:SF251">
    <property type="entry name" value="DH DOMAIN-CONTAINING PROTEIN-RELATED"/>
    <property type="match status" value="1"/>
</dbReference>
<dbReference type="SUPFAM" id="SSF48065">
    <property type="entry name" value="DBL homology domain (DH-domain)"/>
    <property type="match status" value="1"/>
</dbReference>
<dbReference type="PROSITE" id="PS50010">
    <property type="entry name" value="DH_2"/>
    <property type="match status" value="1"/>
</dbReference>
<dbReference type="GO" id="GO:0005737">
    <property type="term" value="C:cytoplasm"/>
    <property type="evidence" value="ECO:0007669"/>
    <property type="project" value="TreeGrafter"/>
</dbReference>
<dbReference type="Pfam" id="PF00621">
    <property type="entry name" value="RhoGEF"/>
    <property type="match status" value="1"/>
</dbReference>
<dbReference type="GeneID" id="31358112"/>
<dbReference type="InParanoid" id="D3B2H6"/>
<keyword evidence="4" id="KW-1185">Reference proteome</keyword>
<gene>
    <name evidence="3" type="primary">gxcGG</name>
    <name evidence="3" type="ORF">PPL_02589</name>
</gene>
<organism evidence="3 4">
    <name type="scientific">Heterostelium pallidum (strain ATCC 26659 / Pp 5 / PN500)</name>
    <name type="common">Cellular slime mold</name>
    <name type="synonym">Polysphondylium pallidum</name>
    <dbReference type="NCBI Taxonomy" id="670386"/>
    <lineage>
        <taxon>Eukaryota</taxon>
        <taxon>Amoebozoa</taxon>
        <taxon>Evosea</taxon>
        <taxon>Eumycetozoa</taxon>
        <taxon>Dictyostelia</taxon>
        <taxon>Acytosteliales</taxon>
        <taxon>Acytosteliaceae</taxon>
        <taxon>Heterostelium</taxon>
    </lineage>
</organism>
<feature type="compositionally biased region" description="Polar residues" evidence="1">
    <location>
        <begin position="569"/>
        <end position="582"/>
    </location>
</feature>
<feature type="region of interest" description="Disordered" evidence="1">
    <location>
        <begin position="172"/>
        <end position="195"/>
    </location>
</feature>
<evidence type="ECO:0000259" key="2">
    <source>
        <dbReference type="PROSITE" id="PS50010"/>
    </source>
</evidence>
<feature type="compositionally biased region" description="Low complexity" evidence="1">
    <location>
        <begin position="223"/>
        <end position="271"/>
    </location>
</feature>
<dbReference type="GO" id="GO:0005085">
    <property type="term" value="F:guanyl-nucleotide exchange factor activity"/>
    <property type="evidence" value="ECO:0007669"/>
    <property type="project" value="InterPro"/>
</dbReference>
<dbReference type="Gene3D" id="2.30.29.30">
    <property type="entry name" value="Pleckstrin-homology domain (PH domain)/Phosphotyrosine-binding domain (PTB)"/>
    <property type="match status" value="1"/>
</dbReference>
<dbReference type="PANTHER" id="PTHR12673">
    <property type="entry name" value="FACIOGENITAL DYSPLASIA PROTEIN"/>
    <property type="match status" value="1"/>
</dbReference>
<dbReference type="InterPro" id="IPR011993">
    <property type="entry name" value="PH-like_dom_sf"/>
</dbReference>
<dbReference type="SUPFAM" id="SSF50729">
    <property type="entry name" value="PH domain-like"/>
    <property type="match status" value="1"/>
</dbReference>
<feature type="compositionally biased region" description="Low complexity" evidence="1">
    <location>
        <begin position="122"/>
        <end position="133"/>
    </location>
</feature>
<dbReference type="InterPro" id="IPR035899">
    <property type="entry name" value="DBL_dom_sf"/>
</dbReference>
<dbReference type="InterPro" id="IPR051092">
    <property type="entry name" value="FYVE_RhoGEF_PH"/>
</dbReference>
<dbReference type="FunCoup" id="D3B2H6">
    <property type="interactions" value="805"/>
</dbReference>
<evidence type="ECO:0000256" key="1">
    <source>
        <dbReference type="SAM" id="MobiDB-lite"/>
    </source>
</evidence>
<dbReference type="InterPro" id="IPR000219">
    <property type="entry name" value="DH_dom"/>
</dbReference>
<dbReference type="Proteomes" id="UP000001396">
    <property type="component" value="Unassembled WGS sequence"/>
</dbReference>
<dbReference type="CDD" id="cd00160">
    <property type="entry name" value="RhoGEF"/>
    <property type="match status" value="1"/>
</dbReference>
<dbReference type="OMA" id="FMGSFQK"/>
<evidence type="ECO:0000313" key="3">
    <source>
        <dbReference type="EMBL" id="EFA83524.1"/>
    </source>
</evidence>
<dbReference type="SMART" id="SM00325">
    <property type="entry name" value="RhoGEF"/>
    <property type="match status" value="1"/>
</dbReference>
<evidence type="ECO:0000313" key="4">
    <source>
        <dbReference type="Proteomes" id="UP000001396"/>
    </source>
</evidence>
<dbReference type="STRING" id="670386.D3B2H6"/>
<feature type="domain" description="DH" evidence="2">
    <location>
        <begin position="272"/>
        <end position="458"/>
    </location>
</feature>
<dbReference type="Gene3D" id="1.20.900.10">
    <property type="entry name" value="Dbl homology (DH) domain"/>
    <property type="match status" value="1"/>
</dbReference>
<protein>
    <submittedName>
        <fullName evidence="3">Pleckstrin domain-containing protein</fullName>
    </submittedName>
</protein>
<proteinExistence type="predicted"/>
<feature type="region of interest" description="Disordered" evidence="1">
    <location>
        <begin position="223"/>
        <end position="275"/>
    </location>
</feature>